<keyword evidence="1" id="KW-0812">Transmembrane</keyword>
<dbReference type="VEuPathDB" id="MicrosporidiaDB:EDEG_05098"/>
<reference evidence="3" key="2">
    <citation type="submission" date="2015-07" db="EMBL/GenBank/DDBJ databases">
        <title>Contrasting host-pathogen interactions and genome evolution in two generalist and specialist microsporidian pathogens of mosquitoes.</title>
        <authorList>
            <consortium name="The Broad Institute Genomics Platform"/>
            <consortium name="The Broad Institute Genome Sequencing Center for Infectious Disease"/>
            <person name="Cuomo C.A."/>
            <person name="Sanscrainte N.D."/>
            <person name="Goldberg J.M."/>
            <person name="Heiman D."/>
            <person name="Young S."/>
            <person name="Zeng Q."/>
            <person name="Becnel J.J."/>
            <person name="Birren B.W."/>
        </authorList>
    </citation>
    <scope>NUCLEOTIDE SEQUENCE [LARGE SCALE GENOMIC DNA]</scope>
    <source>
        <strain evidence="3">USNM 41457</strain>
    </source>
</reference>
<gene>
    <name evidence="2" type="ORF">EDEG_05098</name>
</gene>
<reference evidence="2 3" key="1">
    <citation type="submission" date="2011-08" db="EMBL/GenBank/DDBJ databases">
        <authorList>
            <person name="Liu Z.J."/>
            <person name="Shi F.L."/>
            <person name="Lu J.Q."/>
            <person name="Li M."/>
            <person name="Wang Z.L."/>
        </authorList>
    </citation>
    <scope>NUCLEOTIDE SEQUENCE [LARGE SCALE GENOMIC DNA]</scope>
    <source>
        <strain evidence="2 3">USNM 41457</strain>
    </source>
</reference>
<comment type="caution">
    <text evidence="2">The sequence shown here is derived from an EMBL/GenBank/DDBJ whole genome shotgun (WGS) entry which is preliminary data.</text>
</comment>
<evidence type="ECO:0000256" key="1">
    <source>
        <dbReference type="SAM" id="Phobius"/>
    </source>
</evidence>
<accession>A0A0L1P7A5</accession>
<protein>
    <submittedName>
        <fullName evidence="2">Uncharacterized protein</fullName>
    </submittedName>
</protein>
<dbReference type="EMBL" id="AFBI03000071">
    <property type="protein sequence ID" value="KNH48519.1"/>
    <property type="molecule type" value="Genomic_DNA"/>
</dbReference>
<name>A0A0L1P7A5_EDHAE</name>
<keyword evidence="1" id="KW-1133">Transmembrane helix</keyword>
<evidence type="ECO:0000313" key="2">
    <source>
        <dbReference type="EMBL" id="KNH48519.1"/>
    </source>
</evidence>
<organism evidence="2 3">
    <name type="scientific">Edhazardia aedis (strain USNM 41457)</name>
    <name type="common">Microsporidian parasite</name>
    <dbReference type="NCBI Taxonomy" id="1003232"/>
    <lineage>
        <taxon>Eukaryota</taxon>
        <taxon>Fungi</taxon>
        <taxon>Fungi incertae sedis</taxon>
        <taxon>Microsporidia</taxon>
        <taxon>Edhazardia</taxon>
    </lineage>
</organism>
<evidence type="ECO:0000313" key="3">
    <source>
        <dbReference type="Proteomes" id="UP000003163"/>
    </source>
</evidence>
<feature type="transmembrane region" description="Helical" evidence="1">
    <location>
        <begin position="391"/>
        <end position="413"/>
    </location>
</feature>
<keyword evidence="3" id="KW-1185">Reference proteome</keyword>
<keyword evidence="1" id="KW-0472">Membrane</keyword>
<proteinExistence type="predicted"/>
<dbReference type="AlphaFoldDB" id="A0A0L1P7A5"/>
<feature type="non-terminal residue" evidence="2">
    <location>
        <position position="1"/>
    </location>
</feature>
<sequence length="414" mass="49510">RELFYNAIIENSGVISIESFTSRYNFIFMKSLRWFYKSNIAGEMKEKFLDCISEWYRNQKFNFYFKNWSKKSQHKLNQYEKSLISKNLRIHMKSRVEKIAFDVLYSKIMLLKRHHILKKPLFPFLIDKRFAKQQKITSKDKCSEYDHALFVRLQIFLIIRYIRSPILKCLFYFEIDSSLNIKNRKSSSQQIKTTSRKSKGILQSNYDLLTQRVYFIDDEITKISNKFAILIYITPFTTILKHFVFFDNRNTINIRYFKYYNFYNNKIKNILCKFNLGNTNSFIYTKITLQQKELKNNDNNKQKSPHSNINHFVKLKSNIARNNNCTNNFKEKMNEIISSNETMKKISNYIGVPKHRRNLKISKSFKKKIDFKKLEVTSNHSSTHQKSNSKIYTGFKIGFCLTVLVIFVSGIFLD</sequence>
<dbReference type="InParanoid" id="A0A0L1P7A5"/>
<dbReference type="Proteomes" id="UP000003163">
    <property type="component" value="Unassembled WGS sequence"/>
</dbReference>